<dbReference type="KEGG" id="vmo:VMUT_0902"/>
<protein>
    <submittedName>
        <fullName evidence="1">Uncharacterized protein</fullName>
    </submittedName>
</protein>
<reference evidence="1 2" key="1">
    <citation type="journal article" date="2011" name="J. Bacteriol.">
        <title>Complete genome sequence of 'Vulcanisaeta moutnovskia' strain 768-28, a novel member of the hyperthermophilic crenarchaeal genus vulcanisaeta.</title>
        <authorList>
            <person name="Gumerov V.M."/>
            <person name="Mardanov A.V."/>
            <person name="Beletsky A.V."/>
            <person name="Prokofeva M.I."/>
            <person name="Bonch-Osmolovskaya E.A."/>
            <person name="Ravin N.V."/>
            <person name="Skryabin K.G."/>
        </authorList>
    </citation>
    <scope>NUCLEOTIDE SEQUENCE [LARGE SCALE GENOMIC DNA]</scope>
    <source>
        <strain evidence="1 2">768-28</strain>
    </source>
</reference>
<proteinExistence type="predicted"/>
<evidence type="ECO:0000313" key="1">
    <source>
        <dbReference type="EMBL" id="ADY01112.1"/>
    </source>
</evidence>
<keyword evidence="2" id="KW-1185">Reference proteome</keyword>
<dbReference type="STRING" id="985053.VMUT_0902"/>
<dbReference type="GeneID" id="10288554"/>
<dbReference type="EMBL" id="CP002529">
    <property type="protein sequence ID" value="ADY01112.1"/>
    <property type="molecule type" value="Genomic_DNA"/>
</dbReference>
<organism evidence="1 2">
    <name type="scientific">Vulcanisaeta moutnovskia (strain 768-28)</name>
    <dbReference type="NCBI Taxonomy" id="985053"/>
    <lineage>
        <taxon>Archaea</taxon>
        <taxon>Thermoproteota</taxon>
        <taxon>Thermoprotei</taxon>
        <taxon>Thermoproteales</taxon>
        <taxon>Thermoproteaceae</taxon>
        <taxon>Vulcanisaeta</taxon>
    </lineage>
</organism>
<evidence type="ECO:0000313" key="2">
    <source>
        <dbReference type="Proteomes" id="UP000007485"/>
    </source>
</evidence>
<accession>F0QWZ4</accession>
<dbReference type="eggNOG" id="arCOG04017">
    <property type="taxonomic scope" value="Archaea"/>
</dbReference>
<gene>
    <name evidence="1" type="ordered locus">VMUT_0902</name>
</gene>
<sequence>MAIRVRIKLSSVMGKTTVTKALVTTGYETQEPEILIPRSIAEDLDLLPKLPSGSEIRNYVLADGSVTRLILVPNAVQVWILENDREVGGVMAHVVISERADEALLSDKLVSKLGIVLLDIGEGTWCFRDEIGKITRKSL</sequence>
<dbReference type="AlphaFoldDB" id="F0QWZ4"/>
<dbReference type="RefSeq" id="WP_013604274.1">
    <property type="nucleotide sequence ID" value="NC_015151.1"/>
</dbReference>
<name>F0QWZ4_VULM7</name>
<dbReference type="OrthoDB" id="25304at2157"/>
<dbReference type="HOGENOM" id="CLU_149114_0_0_2"/>
<dbReference type="Proteomes" id="UP000007485">
    <property type="component" value="Chromosome"/>
</dbReference>